<keyword evidence="14" id="KW-1185">Reference proteome</keyword>
<keyword evidence="10" id="KW-1133">Transmembrane helix</keyword>
<evidence type="ECO:0000259" key="12">
    <source>
        <dbReference type="Pfam" id="PF02434"/>
    </source>
</evidence>
<keyword evidence="6 13" id="KW-0808">Transferase</keyword>
<keyword evidence="5 13" id="KW-0328">Glycosyltransferase</keyword>
<dbReference type="OrthoDB" id="414175at2759"/>
<dbReference type="PANTHER" id="PTHR23033:SF14">
    <property type="entry name" value="GLYCOPROTEIN-N-ACETYLGALACTOSAMINE 3-BETA-GALACTOSYLTRANSFERASE 1-RELATED"/>
    <property type="match status" value="1"/>
</dbReference>
<dbReference type="InterPro" id="IPR026050">
    <property type="entry name" value="C1GALT1/C1GALT1_chp1"/>
</dbReference>
<dbReference type="EC" id="2.4.1.122" evidence="4"/>
<evidence type="ECO:0000256" key="6">
    <source>
        <dbReference type="ARBA" id="ARBA00022679"/>
    </source>
</evidence>
<comment type="subcellular location">
    <subcellularLocation>
        <location evidence="1">Membrane</location>
        <topology evidence="1">Single-pass type II membrane protein</topology>
    </subcellularLocation>
</comment>
<dbReference type="EMBL" id="JWZT01004360">
    <property type="protein sequence ID" value="KII64265.1"/>
    <property type="molecule type" value="Genomic_DNA"/>
</dbReference>
<dbReference type="Proteomes" id="UP000031668">
    <property type="component" value="Unassembled WGS sequence"/>
</dbReference>
<name>A0A0C2MIT8_THEKT</name>
<keyword evidence="11" id="KW-0472">Membrane</keyword>
<evidence type="ECO:0000256" key="11">
    <source>
        <dbReference type="ARBA" id="ARBA00023136"/>
    </source>
</evidence>
<keyword evidence="9" id="KW-0735">Signal-anchor</keyword>
<evidence type="ECO:0000256" key="7">
    <source>
        <dbReference type="ARBA" id="ARBA00022692"/>
    </source>
</evidence>
<dbReference type="GO" id="GO:0016020">
    <property type="term" value="C:membrane"/>
    <property type="evidence" value="ECO:0007669"/>
    <property type="project" value="UniProtKB-SubCell"/>
</dbReference>
<organism evidence="13 14">
    <name type="scientific">Thelohanellus kitauei</name>
    <name type="common">Myxosporean</name>
    <dbReference type="NCBI Taxonomy" id="669202"/>
    <lineage>
        <taxon>Eukaryota</taxon>
        <taxon>Metazoa</taxon>
        <taxon>Cnidaria</taxon>
        <taxon>Myxozoa</taxon>
        <taxon>Myxosporea</taxon>
        <taxon>Bivalvulida</taxon>
        <taxon>Platysporina</taxon>
        <taxon>Myxobolidae</taxon>
        <taxon>Thelohanellus</taxon>
    </lineage>
</organism>
<evidence type="ECO:0000256" key="10">
    <source>
        <dbReference type="ARBA" id="ARBA00022989"/>
    </source>
</evidence>
<proteinExistence type="inferred from homology"/>
<dbReference type="InterPro" id="IPR003378">
    <property type="entry name" value="Fringe-like_glycosylTrfase"/>
</dbReference>
<evidence type="ECO:0000313" key="14">
    <source>
        <dbReference type="Proteomes" id="UP000031668"/>
    </source>
</evidence>
<evidence type="ECO:0000256" key="5">
    <source>
        <dbReference type="ARBA" id="ARBA00022676"/>
    </source>
</evidence>
<reference evidence="13 14" key="1">
    <citation type="journal article" date="2014" name="Genome Biol. Evol.">
        <title>The genome of the myxosporean Thelohanellus kitauei shows adaptations to nutrient acquisition within its fish host.</title>
        <authorList>
            <person name="Yang Y."/>
            <person name="Xiong J."/>
            <person name="Zhou Z."/>
            <person name="Huo F."/>
            <person name="Miao W."/>
            <person name="Ran C."/>
            <person name="Liu Y."/>
            <person name="Zhang J."/>
            <person name="Feng J."/>
            <person name="Wang M."/>
            <person name="Wang M."/>
            <person name="Wang L."/>
            <person name="Yao B."/>
        </authorList>
    </citation>
    <scope>NUCLEOTIDE SEQUENCE [LARGE SCALE GENOMIC DNA]</scope>
    <source>
        <strain evidence="13">Wuqing</strain>
    </source>
</reference>
<keyword evidence="7" id="KW-0812">Transmembrane</keyword>
<dbReference type="Gene3D" id="3.90.550.50">
    <property type="match status" value="1"/>
</dbReference>
<gene>
    <name evidence="13" type="ORF">RF11_02623</name>
</gene>
<dbReference type="GO" id="GO:0016263">
    <property type="term" value="F:glycoprotein-N-acetylgalactosamine 3-beta-galactosyltransferase activity"/>
    <property type="evidence" value="ECO:0007669"/>
    <property type="project" value="UniProtKB-EC"/>
</dbReference>
<protein>
    <recommendedName>
        <fullName evidence="4">N-acetylgalactosaminide beta-1,3-galactosyltransferase</fullName>
        <ecNumber evidence="4">2.4.1.122</ecNumber>
    </recommendedName>
</protein>
<evidence type="ECO:0000256" key="2">
    <source>
        <dbReference type="ARBA" id="ARBA00004922"/>
    </source>
</evidence>
<dbReference type="OMA" id="YTHHRNE"/>
<evidence type="ECO:0000313" key="13">
    <source>
        <dbReference type="EMBL" id="KII64265.1"/>
    </source>
</evidence>
<keyword evidence="8" id="KW-0547">Nucleotide-binding</keyword>
<evidence type="ECO:0000256" key="1">
    <source>
        <dbReference type="ARBA" id="ARBA00004606"/>
    </source>
</evidence>
<dbReference type="GO" id="GO:0000166">
    <property type="term" value="F:nucleotide binding"/>
    <property type="evidence" value="ECO:0007669"/>
    <property type="project" value="UniProtKB-KW"/>
</dbReference>
<comment type="pathway">
    <text evidence="2">Protein modification; protein glycosylation.</text>
</comment>
<evidence type="ECO:0000256" key="4">
    <source>
        <dbReference type="ARBA" id="ARBA00012557"/>
    </source>
</evidence>
<evidence type="ECO:0000256" key="9">
    <source>
        <dbReference type="ARBA" id="ARBA00022968"/>
    </source>
</evidence>
<dbReference type="Pfam" id="PF02434">
    <property type="entry name" value="Fringe"/>
    <property type="match status" value="1"/>
</dbReference>
<evidence type="ECO:0000256" key="3">
    <source>
        <dbReference type="ARBA" id="ARBA00006462"/>
    </source>
</evidence>
<evidence type="ECO:0000256" key="8">
    <source>
        <dbReference type="ARBA" id="ARBA00022741"/>
    </source>
</evidence>
<sequence length="202" mass="24018">MLNKVCSDIKEARSWKFLRDGFMKIRVEVLLILLATVISQEIFKPKKSNENPFKTVLKIQNQKNQTSVKIMCLCLTFPSKENYVESVLKTWGPKCDKLMFVTLKLKMNVKLVPLVNITESRANLWRKVMQAFKYAYTHHRNEFDWFMKADDDTYFFMENLKTFLSKYDPNKPYFFGNQTLTSTHIVIHHFLLTFYINMQVCN</sequence>
<comment type="caution">
    <text evidence="13">The sequence shown here is derived from an EMBL/GenBank/DDBJ whole genome shotgun (WGS) entry which is preliminary data.</text>
</comment>
<comment type="similarity">
    <text evidence="3">Belongs to the glycosyltransferase 31 family. Beta3-Gal-T subfamily.</text>
</comment>
<accession>A0A0C2MIT8</accession>
<feature type="domain" description="Fringe-like glycosyltransferase" evidence="12">
    <location>
        <begin position="83"/>
        <end position="183"/>
    </location>
</feature>
<dbReference type="PANTHER" id="PTHR23033">
    <property type="entry name" value="BETA1,3-GALACTOSYLTRANSFERASE"/>
    <property type="match status" value="1"/>
</dbReference>
<dbReference type="AlphaFoldDB" id="A0A0C2MIT8"/>